<evidence type="ECO:0000256" key="2">
    <source>
        <dbReference type="ARBA" id="ARBA00022654"/>
    </source>
</evidence>
<evidence type="ECO:0000256" key="7">
    <source>
        <dbReference type="ARBA" id="ARBA00023136"/>
    </source>
</evidence>
<dbReference type="GO" id="GO:0006508">
    <property type="term" value="P:proteolysis"/>
    <property type="evidence" value="ECO:0007669"/>
    <property type="project" value="UniProtKB-KW"/>
</dbReference>
<dbReference type="GO" id="GO:0016020">
    <property type="term" value="C:membrane"/>
    <property type="evidence" value="ECO:0007669"/>
    <property type="project" value="InterPro"/>
</dbReference>
<protein>
    <submittedName>
        <fullName evidence="9">Accessory gene regulator B</fullName>
    </submittedName>
</protein>
<keyword evidence="5" id="KW-0378">Hydrolase</keyword>
<evidence type="ECO:0000256" key="3">
    <source>
        <dbReference type="ARBA" id="ARBA00022670"/>
    </source>
</evidence>
<dbReference type="SMART" id="SM00793">
    <property type="entry name" value="AgrB"/>
    <property type="match status" value="1"/>
</dbReference>
<keyword evidence="7 8" id="KW-0472">Membrane</keyword>
<keyword evidence="2" id="KW-0673">Quorum sensing</keyword>
<keyword evidence="3" id="KW-0645">Protease</keyword>
<keyword evidence="1" id="KW-1003">Cell membrane</keyword>
<evidence type="ECO:0000256" key="8">
    <source>
        <dbReference type="SAM" id="Phobius"/>
    </source>
</evidence>
<evidence type="ECO:0000256" key="6">
    <source>
        <dbReference type="ARBA" id="ARBA00022989"/>
    </source>
</evidence>
<keyword evidence="6 8" id="KW-1133">Transmembrane helix</keyword>
<reference evidence="9 10" key="1">
    <citation type="submission" date="2016-10" db="EMBL/GenBank/DDBJ databases">
        <authorList>
            <person name="de Groot N.N."/>
        </authorList>
    </citation>
    <scope>NUCLEOTIDE SEQUENCE [LARGE SCALE GENOMIC DNA]</scope>
    <source>
        <strain evidence="9 10">DSM 797</strain>
    </source>
</reference>
<proteinExistence type="predicted"/>
<dbReference type="RefSeq" id="WP_092724776.1">
    <property type="nucleotide sequence ID" value="NZ_FNGW01000003.1"/>
</dbReference>
<accession>A0A1G9M482</accession>
<dbReference type="Proteomes" id="UP000199068">
    <property type="component" value="Unassembled WGS sequence"/>
</dbReference>
<evidence type="ECO:0000313" key="10">
    <source>
        <dbReference type="Proteomes" id="UP000199068"/>
    </source>
</evidence>
<organism evidence="9 10">
    <name type="scientific">Romboutsia lituseburensis DSM 797</name>
    <dbReference type="NCBI Taxonomy" id="1121325"/>
    <lineage>
        <taxon>Bacteria</taxon>
        <taxon>Bacillati</taxon>
        <taxon>Bacillota</taxon>
        <taxon>Clostridia</taxon>
        <taxon>Peptostreptococcales</taxon>
        <taxon>Peptostreptococcaceae</taxon>
        <taxon>Romboutsia</taxon>
    </lineage>
</organism>
<feature type="transmembrane region" description="Helical" evidence="8">
    <location>
        <begin position="164"/>
        <end position="181"/>
    </location>
</feature>
<evidence type="ECO:0000256" key="4">
    <source>
        <dbReference type="ARBA" id="ARBA00022692"/>
    </source>
</evidence>
<evidence type="ECO:0000313" key="9">
    <source>
        <dbReference type="EMBL" id="SDL69069.1"/>
    </source>
</evidence>
<dbReference type="InterPro" id="IPR006741">
    <property type="entry name" value="AgrB"/>
</dbReference>
<feature type="transmembrane region" description="Helical" evidence="8">
    <location>
        <begin position="82"/>
        <end position="98"/>
    </location>
</feature>
<name>A0A1G9M482_9FIRM</name>
<sequence length="186" mass="21573">MIRQKMKKFTGDICEYNGYSQQQREEIEYTFRIFIFEILKIFILVGVFSFSGYFREILCIVLTMSLTKPFTGGYHENSQIKCLVVTMIISIIIIILAINNNLNIISIVLLNLINIFSIYHQAPIINDNMPLTRNDLIIRNKVLALLSSSILFLVSLILYNKGIYSSIITWTLFINSCLMFNKKHKV</sequence>
<dbReference type="STRING" id="1121325.SAMN04515677_10362"/>
<evidence type="ECO:0000256" key="5">
    <source>
        <dbReference type="ARBA" id="ARBA00022801"/>
    </source>
</evidence>
<feature type="transmembrane region" description="Helical" evidence="8">
    <location>
        <begin position="142"/>
        <end position="158"/>
    </location>
</feature>
<keyword evidence="10" id="KW-1185">Reference proteome</keyword>
<gene>
    <name evidence="9" type="ORF">SAMN04515677_10362</name>
</gene>
<dbReference type="GO" id="GO:0008233">
    <property type="term" value="F:peptidase activity"/>
    <property type="evidence" value="ECO:0007669"/>
    <property type="project" value="UniProtKB-KW"/>
</dbReference>
<dbReference type="EMBL" id="FNGW01000003">
    <property type="protein sequence ID" value="SDL69069.1"/>
    <property type="molecule type" value="Genomic_DNA"/>
</dbReference>
<evidence type="ECO:0000256" key="1">
    <source>
        <dbReference type="ARBA" id="ARBA00022475"/>
    </source>
</evidence>
<keyword evidence="4 8" id="KW-0812">Transmembrane</keyword>
<dbReference type="GO" id="GO:0009372">
    <property type="term" value="P:quorum sensing"/>
    <property type="evidence" value="ECO:0007669"/>
    <property type="project" value="UniProtKB-KW"/>
</dbReference>
<dbReference type="Pfam" id="PF04647">
    <property type="entry name" value="AgrB"/>
    <property type="match status" value="1"/>
</dbReference>
<dbReference type="AlphaFoldDB" id="A0A1G9M482"/>